<evidence type="ECO:0000313" key="1">
    <source>
        <dbReference type="EMBL" id="KAF4639822.1"/>
    </source>
</evidence>
<dbReference type="EMBL" id="JAAUHK010000196">
    <property type="protein sequence ID" value="KAF4639822.1"/>
    <property type="molecule type" value="Genomic_DNA"/>
</dbReference>
<evidence type="ECO:0000313" key="2">
    <source>
        <dbReference type="Proteomes" id="UP000557509"/>
    </source>
</evidence>
<name>A0A7J6JZK0_TOXGO</name>
<sequence>MNVTGTLSTRTVCPLVTPLLPAGPPKLASLLAQDSFLPKEKRGVFFLNMERQATCRYDPLVEVPLPPGIVIWTQHQYYDGAGWLALPDREKLELKPTRWSDGRLRFLDPIDELPEPFKAVQSGKFDVKCWKRGDCKLGIEGDKTVFLKSPISPDVAVYVHAERLPTFPKSWKPLVFILNQSLAMFRLTENLCLLVVAEKDKTMNISCVDYNGGFACTHPSTNMVVAYGSYVLKNFEKLPSCQAIPKMLTASGDWGFFVQFYPWGFFFIPKSVELTRPQAVLGAVGMGKKVDTIGLVFHPPNMFINVKLDIPAKTTRALQFGKDFQVTAKKTSETDIEVFLVIDGQLAKYNYSFDIRINKPERPKHTDNIHFKCSCDAEEKKKPDPKFKLSACKDSVILLEQGCPSGNPDDQLVSEQLIACFDAEVCLYSTHPPALKLCDAFTDVAIRE</sequence>
<gene>
    <name evidence="1" type="ORF">TGRH88_055940</name>
</gene>
<dbReference type="AlphaFoldDB" id="A0A7J6JZK0"/>
<protein>
    <submittedName>
        <fullName evidence="1">S15 sporozoite-expressed protein</fullName>
    </submittedName>
</protein>
<comment type="caution">
    <text evidence="1">The sequence shown here is derived from an EMBL/GenBank/DDBJ whole genome shotgun (WGS) entry which is preliminary data.</text>
</comment>
<reference evidence="1 2" key="1">
    <citation type="submission" date="2020-03" db="EMBL/GenBank/DDBJ databases">
        <title>Genome sequence of Toxoplasma gondii RH-88 strain.</title>
        <authorList>
            <person name="Lorenzi H.A."/>
            <person name="Venepally P."/>
            <person name="Rozenberg A."/>
            <person name="Sibley D."/>
        </authorList>
    </citation>
    <scope>NUCLEOTIDE SEQUENCE [LARGE SCALE GENOMIC DNA]</scope>
    <source>
        <strain evidence="1 2">RH-88</strain>
    </source>
</reference>
<proteinExistence type="predicted"/>
<organism evidence="1 2">
    <name type="scientific">Toxoplasma gondii</name>
    <dbReference type="NCBI Taxonomy" id="5811"/>
    <lineage>
        <taxon>Eukaryota</taxon>
        <taxon>Sar</taxon>
        <taxon>Alveolata</taxon>
        <taxon>Apicomplexa</taxon>
        <taxon>Conoidasida</taxon>
        <taxon>Coccidia</taxon>
        <taxon>Eucoccidiorida</taxon>
        <taxon>Eimeriorina</taxon>
        <taxon>Sarcocystidae</taxon>
        <taxon>Toxoplasma</taxon>
    </lineage>
</organism>
<dbReference type="Proteomes" id="UP000557509">
    <property type="component" value="Unassembled WGS sequence"/>
</dbReference>
<keyword evidence="2" id="KW-1185">Reference proteome</keyword>
<dbReference type="VEuPathDB" id="ToxoDB:TGME49_216650"/>
<accession>A0A7J6JZK0</accession>